<dbReference type="AlphaFoldDB" id="A0A3N2RI26"/>
<dbReference type="Proteomes" id="UP000275910">
    <property type="component" value="Unassembled WGS sequence"/>
</dbReference>
<evidence type="ECO:0000313" key="2">
    <source>
        <dbReference type="Proteomes" id="UP000275910"/>
    </source>
</evidence>
<sequence length="288" mass="30902">MRNQFQARPLPSPCSPAAAPAGFLRACAERAGARDTSAAPAASARDERQRHRPWLRAGLLVAGLCAGASAAATQPPGASEWSGAVALSSQLVDRGVATTAPKPILQAAAHWTPGEDWTLSLSAAAAADSPASPLQSGVAATRTWPLSDRWRWRVGLSHSRYLVAGVRSWRVERNELQMGWQYQDRAALTLSAVRLRGHARPYAALDLTWNRALTPQWSLAAGLGAAEIARYRDGVARSGAYGYGHLGVVWRRGRYSAELYRLAADSGAPRPWNVARAEPWTLTLALAL</sequence>
<gene>
    <name evidence="1" type="ORF">D9T17_10720</name>
</gene>
<dbReference type="EMBL" id="RCTY01000024">
    <property type="protein sequence ID" value="ROU06986.1"/>
    <property type="molecule type" value="Genomic_DNA"/>
</dbReference>
<evidence type="ECO:0000313" key="1">
    <source>
        <dbReference type="EMBL" id="ROU06986.1"/>
    </source>
</evidence>
<organism evidence="1 2">
    <name type="scientific">Lysobacter enzymogenes</name>
    <dbReference type="NCBI Taxonomy" id="69"/>
    <lineage>
        <taxon>Bacteria</taxon>
        <taxon>Pseudomonadati</taxon>
        <taxon>Pseudomonadota</taxon>
        <taxon>Gammaproteobacteria</taxon>
        <taxon>Lysobacterales</taxon>
        <taxon>Lysobacteraceae</taxon>
        <taxon>Lysobacter</taxon>
    </lineage>
</organism>
<comment type="caution">
    <text evidence="1">The sequence shown here is derived from an EMBL/GenBank/DDBJ whole genome shotgun (WGS) entry which is preliminary data.</text>
</comment>
<name>A0A3N2RI26_LYSEN</name>
<protein>
    <recommendedName>
        <fullName evidence="3">DUF2490 domain-containing protein</fullName>
    </recommendedName>
</protein>
<accession>A0A3N2RI26</accession>
<proteinExistence type="predicted"/>
<reference evidence="1 2" key="1">
    <citation type="submission" date="2018-10" db="EMBL/GenBank/DDBJ databases">
        <title>The genome of Lysobacter enzymogenes OH11.</title>
        <authorList>
            <person name="Liu F."/>
            <person name="Zhao Y."/>
            <person name="Qian G."/>
            <person name="Chen Y."/>
            <person name="Xu H."/>
        </authorList>
    </citation>
    <scope>NUCLEOTIDE SEQUENCE [LARGE SCALE GENOMIC DNA]</scope>
    <source>
        <strain evidence="1 2">OH11</strain>
    </source>
</reference>
<evidence type="ECO:0008006" key="3">
    <source>
        <dbReference type="Google" id="ProtNLM"/>
    </source>
</evidence>